<protein>
    <submittedName>
        <fullName evidence="1">Uncharacterized protein</fullName>
    </submittedName>
</protein>
<comment type="caution">
    <text evidence="1">The sequence shown here is derived from an EMBL/GenBank/DDBJ whole genome shotgun (WGS) entry which is preliminary data.</text>
</comment>
<reference evidence="1" key="1">
    <citation type="submission" date="2017-07" db="EMBL/GenBank/DDBJ databases">
        <title>Taro Niue Genome Assembly and Annotation.</title>
        <authorList>
            <person name="Atibalentja N."/>
            <person name="Keating K."/>
            <person name="Fields C.J."/>
        </authorList>
    </citation>
    <scope>NUCLEOTIDE SEQUENCE</scope>
    <source>
        <strain evidence="1">Niue_2</strain>
        <tissue evidence="1">Leaf</tissue>
    </source>
</reference>
<gene>
    <name evidence="1" type="ORF">Taro_054588</name>
</gene>
<proteinExistence type="predicted"/>
<dbReference type="EMBL" id="NMUH01011188">
    <property type="protein sequence ID" value="MQM21545.1"/>
    <property type="molecule type" value="Genomic_DNA"/>
</dbReference>
<accession>A0A843XRM8</accession>
<name>A0A843XRM8_COLES</name>
<evidence type="ECO:0000313" key="1">
    <source>
        <dbReference type="EMBL" id="MQM21545.1"/>
    </source>
</evidence>
<organism evidence="1 2">
    <name type="scientific">Colocasia esculenta</name>
    <name type="common">Wild taro</name>
    <name type="synonym">Arum esculentum</name>
    <dbReference type="NCBI Taxonomy" id="4460"/>
    <lineage>
        <taxon>Eukaryota</taxon>
        <taxon>Viridiplantae</taxon>
        <taxon>Streptophyta</taxon>
        <taxon>Embryophyta</taxon>
        <taxon>Tracheophyta</taxon>
        <taxon>Spermatophyta</taxon>
        <taxon>Magnoliopsida</taxon>
        <taxon>Liliopsida</taxon>
        <taxon>Araceae</taxon>
        <taxon>Aroideae</taxon>
        <taxon>Colocasieae</taxon>
        <taxon>Colocasia</taxon>
    </lineage>
</organism>
<sequence>MTRHCCSNHRFPLNSRVRDSSRTPAVLGVPDQPRELCKRLDAAVLTTVFPSTPESVTQVRSLP</sequence>
<dbReference type="Proteomes" id="UP000652761">
    <property type="component" value="Unassembled WGS sequence"/>
</dbReference>
<dbReference type="AlphaFoldDB" id="A0A843XRM8"/>
<keyword evidence="2" id="KW-1185">Reference proteome</keyword>
<evidence type="ECO:0000313" key="2">
    <source>
        <dbReference type="Proteomes" id="UP000652761"/>
    </source>
</evidence>